<evidence type="ECO:0000313" key="2">
    <source>
        <dbReference type="Proteomes" id="UP000694044"/>
    </source>
</evidence>
<dbReference type="Proteomes" id="UP000694044">
    <property type="component" value="Unassembled WGS sequence"/>
</dbReference>
<name>A0A8T1VC57_9STRA</name>
<sequence>MDREEARARMLRLWLTLSTSDAARTTIHTTQSTIVHADKLIANAGQTLFACVNLATPLGTYMHAVVRDHDVAQLERPLTTAELRALVLDDTDNAHK</sequence>
<comment type="caution">
    <text evidence="1">The sequence shown here is derived from an EMBL/GenBank/DDBJ whole genome shotgun (WGS) entry which is preliminary data.</text>
</comment>
<dbReference type="EMBL" id="JAGDFM010000491">
    <property type="protein sequence ID" value="KAG7377709.1"/>
    <property type="molecule type" value="Genomic_DNA"/>
</dbReference>
<dbReference type="GO" id="GO:0034719">
    <property type="term" value="C:SMN-Sm protein complex"/>
    <property type="evidence" value="ECO:0007669"/>
    <property type="project" value="InterPro"/>
</dbReference>
<dbReference type="OrthoDB" id="70763at2759"/>
<accession>A0A8T1VC57</accession>
<dbReference type="InterPro" id="IPR020338">
    <property type="entry name" value="SMN_gemin7"/>
</dbReference>
<gene>
    <name evidence="1" type="ORF">PHYPSEUDO_011138</name>
</gene>
<dbReference type="Pfam" id="PF11095">
    <property type="entry name" value="Gemin7"/>
    <property type="match status" value="1"/>
</dbReference>
<proteinExistence type="predicted"/>
<dbReference type="AlphaFoldDB" id="A0A8T1VC57"/>
<protein>
    <submittedName>
        <fullName evidence="1">Uncharacterized protein</fullName>
    </submittedName>
</protein>
<keyword evidence="2" id="KW-1185">Reference proteome</keyword>
<organism evidence="1 2">
    <name type="scientific">Phytophthora pseudosyringae</name>
    <dbReference type="NCBI Taxonomy" id="221518"/>
    <lineage>
        <taxon>Eukaryota</taxon>
        <taxon>Sar</taxon>
        <taxon>Stramenopiles</taxon>
        <taxon>Oomycota</taxon>
        <taxon>Peronosporomycetes</taxon>
        <taxon>Peronosporales</taxon>
        <taxon>Peronosporaceae</taxon>
        <taxon>Phytophthora</taxon>
    </lineage>
</organism>
<reference evidence="1" key="1">
    <citation type="submission" date="2021-02" db="EMBL/GenBank/DDBJ databases">
        <authorList>
            <person name="Palmer J.M."/>
        </authorList>
    </citation>
    <scope>NUCLEOTIDE SEQUENCE</scope>
    <source>
        <strain evidence="1">SCRP734</strain>
    </source>
</reference>
<evidence type="ECO:0000313" key="1">
    <source>
        <dbReference type="EMBL" id="KAG7377709.1"/>
    </source>
</evidence>